<gene>
    <name evidence="1" type="ORF">ACG00Y_26960</name>
</gene>
<dbReference type="PROSITE" id="PS51257">
    <property type="entry name" value="PROKAR_LIPOPROTEIN"/>
    <property type="match status" value="1"/>
</dbReference>
<reference evidence="1 2" key="1">
    <citation type="submission" date="2024-08" db="EMBL/GenBank/DDBJ databases">
        <authorList>
            <person name="Lu H."/>
        </authorList>
    </citation>
    <scope>NUCLEOTIDE SEQUENCE [LARGE SCALE GENOMIC DNA]</scope>
    <source>
        <strain evidence="1 2">LYH14W</strain>
    </source>
</reference>
<proteinExistence type="predicted"/>
<dbReference type="Proteomes" id="UP001606210">
    <property type="component" value="Unassembled WGS sequence"/>
</dbReference>
<sequence>MNSVLSRLLALGLTLWLTGCNLTTDRPLFSAEDAADVKLESGYYADGTKVAYIQVFGGKTVVNTQNDSRVPYQALAVDLGEGIYLLQYGKINEAARTYVLFRYDADGLGISTAVYDCNKDAAFFRNFGISIKVGPGECRMSGATKERLVRAQRALAKALPEDNWRRSYRATAYDEGARTFESYDSFPGRSPSRVQ</sequence>
<protein>
    <recommendedName>
        <fullName evidence="3">Lipoprotein</fullName>
    </recommendedName>
</protein>
<dbReference type="EMBL" id="JBIGHV010000013">
    <property type="protein sequence ID" value="MFG6433576.1"/>
    <property type="molecule type" value="Genomic_DNA"/>
</dbReference>
<accession>A0ABW7FCB7</accession>
<name>A0ABW7FCB7_9BURK</name>
<comment type="caution">
    <text evidence="1">The sequence shown here is derived from an EMBL/GenBank/DDBJ whole genome shotgun (WGS) entry which is preliminary data.</text>
</comment>
<keyword evidence="2" id="KW-1185">Reference proteome</keyword>
<evidence type="ECO:0008006" key="3">
    <source>
        <dbReference type="Google" id="ProtNLM"/>
    </source>
</evidence>
<organism evidence="1 2">
    <name type="scientific">Pelomonas parva</name>
    <dbReference type="NCBI Taxonomy" id="3299032"/>
    <lineage>
        <taxon>Bacteria</taxon>
        <taxon>Pseudomonadati</taxon>
        <taxon>Pseudomonadota</taxon>
        <taxon>Betaproteobacteria</taxon>
        <taxon>Burkholderiales</taxon>
        <taxon>Sphaerotilaceae</taxon>
        <taxon>Roseateles</taxon>
    </lineage>
</organism>
<evidence type="ECO:0000313" key="2">
    <source>
        <dbReference type="Proteomes" id="UP001606210"/>
    </source>
</evidence>
<dbReference type="RefSeq" id="WP_394484422.1">
    <property type="nucleotide sequence ID" value="NZ_JBIGHV010000013.1"/>
</dbReference>
<evidence type="ECO:0000313" key="1">
    <source>
        <dbReference type="EMBL" id="MFG6433576.1"/>
    </source>
</evidence>